<evidence type="ECO:0000256" key="7">
    <source>
        <dbReference type="ARBA" id="ARBA00023141"/>
    </source>
</evidence>
<evidence type="ECO:0000256" key="8">
    <source>
        <dbReference type="ARBA" id="ARBA00023239"/>
    </source>
</evidence>
<dbReference type="PROSITE" id="PS00167">
    <property type="entry name" value="TRP_SYNTHASE_ALPHA"/>
    <property type="match status" value="1"/>
</dbReference>
<dbReference type="Gene3D" id="3.20.20.70">
    <property type="entry name" value="Aldolase class I"/>
    <property type="match status" value="1"/>
</dbReference>
<comment type="subunit">
    <text evidence="3">Tetramer of two alpha and two beta chains.</text>
</comment>
<protein>
    <recommendedName>
        <fullName evidence="4">tryptophan synthase</fullName>
        <ecNumber evidence="4">4.2.1.20</ecNumber>
    </recommendedName>
</protein>
<gene>
    <name evidence="10" type="ORF">UFOPK1493_01441</name>
</gene>
<evidence type="ECO:0000256" key="2">
    <source>
        <dbReference type="ARBA" id="ARBA00004733"/>
    </source>
</evidence>
<dbReference type="EMBL" id="CAEZSR010000043">
    <property type="protein sequence ID" value="CAB4556475.1"/>
    <property type="molecule type" value="Genomic_DNA"/>
</dbReference>
<dbReference type="AlphaFoldDB" id="A0A6J6CZF7"/>
<accession>A0A6J6CZF7</accession>
<dbReference type="InterPro" id="IPR013785">
    <property type="entry name" value="Aldolase_TIM"/>
</dbReference>
<dbReference type="GO" id="GO:0004834">
    <property type="term" value="F:tryptophan synthase activity"/>
    <property type="evidence" value="ECO:0007669"/>
    <property type="project" value="UniProtKB-EC"/>
</dbReference>
<comment type="function">
    <text evidence="1">The alpha subunit is responsible for the aldol cleavage of indoleglycerol phosphate to indole and glyceraldehyde 3-phosphate.</text>
</comment>
<comment type="catalytic activity">
    <reaction evidence="9">
        <text>(1S,2R)-1-C-(indol-3-yl)glycerol 3-phosphate + L-serine = D-glyceraldehyde 3-phosphate + L-tryptophan + H2O</text>
        <dbReference type="Rhea" id="RHEA:10532"/>
        <dbReference type="ChEBI" id="CHEBI:15377"/>
        <dbReference type="ChEBI" id="CHEBI:33384"/>
        <dbReference type="ChEBI" id="CHEBI:57912"/>
        <dbReference type="ChEBI" id="CHEBI:58866"/>
        <dbReference type="ChEBI" id="CHEBI:59776"/>
        <dbReference type="EC" id="4.2.1.20"/>
    </reaction>
</comment>
<dbReference type="EC" id="4.2.1.20" evidence="4"/>
<comment type="pathway">
    <text evidence="2">Amino-acid biosynthesis; L-tryptophan biosynthesis; L-tryptophan from chorismate: step 5/5.</text>
</comment>
<proteinExistence type="inferred from homology"/>
<organism evidence="10">
    <name type="scientific">freshwater metagenome</name>
    <dbReference type="NCBI Taxonomy" id="449393"/>
    <lineage>
        <taxon>unclassified sequences</taxon>
        <taxon>metagenomes</taxon>
        <taxon>ecological metagenomes</taxon>
    </lineage>
</organism>
<name>A0A6J6CZF7_9ZZZZ</name>
<dbReference type="SUPFAM" id="SSF51366">
    <property type="entry name" value="Ribulose-phoshate binding barrel"/>
    <property type="match status" value="1"/>
</dbReference>
<evidence type="ECO:0000313" key="10">
    <source>
        <dbReference type="EMBL" id="CAB4556475.1"/>
    </source>
</evidence>
<sequence length="261" mass="27008">MSTAVAYGRMEQSFRDKRSAGRKLLVPYITGGLPGWEDALRAAVAAGADAIEIGIPFSDPVMDGPVIQQASQLALDAGATPVSILDQARALDVDVPLAVMCYYNTVHHAGHHRFAEQLVAAGICAAIVPDLPLEESGPWCEAADASDVETVMLAAPTAPDDRLPRVCARARGFVYSVGLLGVTGERSALAATATALARRLKAVTDVPVLVGVGVSNAEQAREAVQVADGVVQGASVVRRLLEGGADAVGEYVAEVRAAIDG</sequence>
<keyword evidence="8" id="KW-0456">Lyase</keyword>
<dbReference type="GO" id="GO:0005829">
    <property type="term" value="C:cytosol"/>
    <property type="evidence" value="ECO:0007669"/>
    <property type="project" value="TreeGrafter"/>
</dbReference>
<evidence type="ECO:0000256" key="1">
    <source>
        <dbReference type="ARBA" id="ARBA00003365"/>
    </source>
</evidence>
<dbReference type="InterPro" id="IPR002028">
    <property type="entry name" value="Trp_synthase_suA"/>
</dbReference>
<reference evidence="10" key="1">
    <citation type="submission" date="2020-05" db="EMBL/GenBank/DDBJ databases">
        <authorList>
            <person name="Chiriac C."/>
            <person name="Salcher M."/>
            <person name="Ghai R."/>
            <person name="Kavagutti S V."/>
        </authorList>
    </citation>
    <scope>NUCLEOTIDE SEQUENCE</scope>
</reference>
<dbReference type="InterPro" id="IPR011060">
    <property type="entry name" value="RibuloseP-bd_barrel"/>
</dbReference>
<dbReference type="UniPathway" id="UPA00035">
    <property type="reaction ID" value="UER00044"/>
</dbReference>
<keyword evidence="5" id="KW-0028">Amino-acid biosynthesis</keyword>
<dbReference type="PANTHER" id="PTHR43406:SF1">
    <property type="entry name" value="TRYPTOPHAN SYNTHASE ALPHA CHAIN, CHLOROPLASTIC"/>
    <property type="match status" value="1"/>
</dbReference>
<evidence type="ECO:0000256" key="9">
    <source>
        <dbReference type="ARBA" id="ARBA00049047"/>
    </source>
</evidence>
<dbReference type="FunFam" id="3.20.20.70:FF:000037">
    <property type="entry name" value="Tryptophan synthase alpha chain"/>
    <property type="match status" value="1"/>
</dbReference>
<dbReference type="HAMAP" id="MF_00131">
    <property type="entry name" value="Trp_synth_alpha"/>
    <property type="match status" value="1"/>
</dbReference>
<dbReference type="NCBIfam" id="TIGR00262">
    <property type="entry name" value="trpA"/>
    <property type="match status" value="1"/>
</dbReference>
<dbReference type="InterPro" id="IPR018204">
    <property type="entry name" value="Trp_synthase_alpha_AS"/>
</dbReference>
<keyword evidence="7" id="KW-0057">Aromatic amino acid biosynthesis</keyword>
<dbReference type="Pfam" id="PF00290">
    <property type="entry name" value="Trp_syntA"/>
    <property type="match status" value="1"/>
</dbReference>
<evidence type="ECO:0000256" key="6">
    <source>
        <dbReference type="ARBA" id="ARBA00022822"/>
    </source>
</evidence>
<evidence type="ECO:0000256" key="3">
    <source>
        <dbReference type="ARBA" id="ARBA00011270"/>
    </source>
</evidence>
<evidence type="ECO:0000256" key="4">
    <source>
        <dbReference type="ARBA" id="ARBA00012043"/>
    </source>
</evidence>
<dbReference type="PANTHER" id="PTHR43406">
    <property type="entry name" value="TRYPTOPHAN SYNTHASE, ALPHA CHAIN"/>
    <property type="match status" value="1"/>
</dbReference>
<keyword evidence="6" id="KW-0822">Tryptophan biosynthesis</keyword>
<dbReference type="CDD" id="cd04724">
    <property type="entry name" value="Tryptophan_synthase_alpha"/>
    <property type="match status" value="1"/>
</dbReference>
<evidence type="ECO:0000256" key="5">
    <source>
        <dbReference type="ARBA" id="ARBA00022605"/>
    </source>
</evidence>